<feature type="disulfide bond" evidence="4">
    <location>
        <begin position="1217"/>
        <end position="1244"/>
    </location>
</feature>
<feature type="domain" description="Sushi" evidence="8">
    <location>
        <begin position="1502"/>
        <end position="1563"/>
    </location>
</feature>
<dbReference type="InterPro" id="IPR000859">
    <property type="entry name" value="CUB_dom"/>
</dbReference>
<feature type="domain" description="Sushi" evidence="8">
    <location>
        <begin position="2562"/>
        <end position="2619"/>
    </location>
</feature>
<feature type="domain" description="Sushi" evidence="8">
    <location>
        <begin position="649"/>
        <end position="710"/>
    </location>
</feature>
<evidence type="ECO:0000313" key="9">
    <source>
        <dbReference type="Ensembl" id="ENSGMOP00000022997.1"/>
    </source>
</evidence>
<keyword evidence="6" id="KW-0472">Membrane</keyword>
<feature type="disulfide bond" evidence="5">
    <location>
        <begin position="507"/>
        <end position="534"/>
    </location>
</feature>
<dbReference type="InterPro" id="IPR051277">
    <property type="entry name" value="SEZ6_CSMD_C4BPB_Regulators"/>
</dbReference>
<feature type="domain" description="Sushi" evidence="8">
    <location>
        <begin position="2370"/>
        <end position="2432"/>
    </location>
</feature>
<feature type="domain" description="CUB" evidence="7">
    <location>
        <begin position="24"/>
        <end position="129"/>
    </location>
</feature>
<dbReference type="Ensembl" id="ENSGMOT00000068173.1">
    <property type="protein sequence ID" value="ENSGMOP00000022997.1"/>
    <property type="gene ID" value="ENSGMOG00000002786.2"/>
</dbReference>
<feature type="disulfide bond" evidence="5">
    <location>
        <begin position="3011"/>
        <end position="3038"/>
    </location>
</feature>
<feature type="disulfide bond" evidence="5">
    <location>
        <begin position="853"/>
        <end position="880"/>
    </location>
</feature>
<feature type="disulfide bond" evidence="5">
    <location>
        <begin position="2891"/>
        <end position="2918"/>
    </location>
</feature>
<keyword evidence="6" id="KW-1133">Transmembrane helix</keyword>
<name>A0A8C4ZX72_GADMO</name>
<dbReference type="Proteomes" id="UP000694546">
    <property type="component" value="Chromosome 22"/>
</dbReference>
<evidence type="ECO:0000256" key="5">
    <source>
        <dbReference type="PROSITE-ProRule" id="PRU00302"/>
    </source>
</evidence>
<dbReference type="Pfam" id="PF00084">
    <property type="entry name" value="Sushi"/>
    <property type="match status" value="25"/>
</dbReference>
<sequence>MLKWHRVWSEEDCVCVCVCFIYTCGGMLKGRNGTIESPGFPYGYPNGANCTWVVIGEEGSRIQLLFLSFAIEEEYDFLSLYDGHPHPSNFRTRAEGVPAVIRAVLHSMSCGNPGVPPKAVLSGGGRLAVGDSVQYSCVSGYVLDGHATLTCVTNAGNAAVWDFPAPVCRAEDTCGGTVRGGSGVVTSPGYPGNYGNQADCTWILLAEPGDTISVIFTDFQTEEKYDYLEVEGSEPPTIWLAGSNIPSPIVSNKNWLRLHFVTDSNHRYRGFSAHYQGKCPYPSCSSCVSSVNEGGVKQASNSCPDIGEPENGKRVGDDFSIGSEVHFTCGEDYVLQGSKTISCQRVAEVFAAWSDHRPVCKVKTCGSSLQGPSGTFTSPNFPIQYESNAQCVWIITASNPNKVIQINFEEFDMEIAYDTLTIGDGGEVGDPTAILQVLSGSFVPDLIVSMTHQMWLHLQSDESVGSIGFKINYKEIDKESCGDPGTPLYGLREGDSFLNGGILRFECQFGFELIGEKTISCQDNNQWSANIPICIFPCMSNFTAPAGTVLSPDYPEGYGNNMNCIWLIQSEPGSRIHLAFNDFDLEAPYDALTVKDGEGAEVAVIGRFSGAESPTHLTSSTNTLRLEFQADHSMSGRGFNITYMSFGHNECPDPGIPINARRFGDSFQLGGSVSVVCEDGFIKTQGAETITCQLDKGKVMWSGPIPKCEAPCGGHYSAPNGVILSPGWPGYYKDSLSCEWVIEAEPGRSIKINFDKFQTELGYDFLEMHDGPNLLSPLIGSFNGTQVPQFLFSTTNFLYLLFTTDNSRSNVGFKILYESVTVDSYSCLDPGIPVNGIRYGQDFSIGSTVSFGCDPGYRLSHEEPLVCEKNHWWSHALPTCDALCGGDVRGPWGTILSPGYPDSYPSSLNCTWTVEVSHGKGVQFQFQTFHLEDQHDYLLVTENGSFLQPLARLTGNELPSNINAGLYGNFKAQLRFVSDFSISYEGFNITFSEYTLEPCEDPGQPQFGRRNGYSFDVGDTLSFSCNMGYRLEGAPELVCLGGGRRMWSTPLPRCVAECGSSVSNNEGILLSPNYPMNYDNNHECIYSIQCINTMSGGQIHRDTDNTAHVLGAFTGTSMLGLTLISTSNHIWLEFYTDPENNGEGFKLVYSSFELSHCEDPGVPQFGFKVSDQGHFSGSSITYRCQPGYTLHGATTLKCMTGERRAWDNPLPSCIAECGGGFKGESSGRIISPGYPFPYDNNLRCTWTIEVDSGNIVSLQFLAFDTEASHDMLKVWDGPAENEMSLSEISGSLLPEGIHSTLNTVTVQFETDFYISKSGFAIEFSSSVATACRDPGVPMNGSRSGDGREPGDSVSFQCDPGYELQGDDKITCIQVDNRYYWQPSPPVCIAPCGGNLTGSSGFILSPNFPNPYPHSKDCDWLITVNQDYVLSLAFISFSIEPNYDFLYIYDGPDSNSPLIGSFQDSKLPERIESSSNTMHLAFRSDGSVSYTGFHLEYKAKLRESCFDPGVVLNGTRLGSDYKLGSTVTFYCEAGYILQGYSTLTCSMGDDGRPGWNRALPSCQAPCGSRSTGSEGTVLSPNFPRNYTAGHACVYSISVPREFVLFGQFVMFQTSLNDVVDIYDGTSQQNTLLSSLSGSHSGESLPLSTGNQITIKFTTVGPDTAKGFHFVYQAVPRTSSTQCSSVPEPRFGRRLGNDFAAGSAVQFECNPGYVLHGSSAIRCESVPENLAQWNDTLPTCVVPCGGVLALRRGTILSPGYPEPYDNNQNCVWKVSVPEGAGIQIQVVSFATEHNWDSLDFYDGADNHAPRLGSYSGTTIPPLLNSTSNNLYLSFSSDISVSAAGFHLEYTAIGLETCPEPQTPNYGVRHGERHMVGDVVQFSCEHGYSLQGHAHITCMPGPVRRWNYPVPLCIAQCGGSMTDVSGVILSPGYPGNYPSGLDCSWTVNLPVGFGIHLQFLNFSTEAIHDYLEIRSGNMETGSVIDRFSGPIIPKSLFSTTHQTSFFFHSDYSQNKPGFHITYQAYQLQSCPDPRPFRNGIVIGTDFSVGMTVSFECLPGYSLIGEASLTCLHGISRTWNHPLPRCEALCGGNITSLNGTIYSPGHPEEYPNFQDCVWSVRVPPGHGIYINFTVLSTEPIYDYITVWDGPDQSSPQIGQFSGNTALESVYSTSNIILIKFHSDFSGAGFFVLSYHAYQLRVCQPPPEVSNVNLLMEDGELEIGDIIRYRCLPGFSLVGSEILTCRLGDRLQMDGPPPTCQVQCPAHDVRYDSSGVILSPGWPESYPNLQMCSWSVAVEKGYNVTITFESFHTEREFDVLEIFDGPTANSPTLATLSGDLATPFNITSSSHQFLVRWASDHGTNKRGFRIRYVALYCSTPDSPLHGSISSQTGGHVNSVVRWACDRGYRLLGNATGTCRRTPAGYHNWDSPVPACQAVSCGAPKAPANGGVLTSDYSVGTRVSYFCSDGYRLSSKELTSAVCQPDGTWSNHNKIPRCSGKMVVCPSIGSFSLEHGRWRIVNGSHYEYKTRIVFTCDPGYYRLGPAHIECLPNGAWSWRNDRPHCQTGHCGIPESIVNGQVIGENFGYRDTVVYQCLPGFRLIGSSVRICLQDNQWSGQLPVCIPISCGHPGSPIYGRTVGNGFNLNDVVSFVCNRGYEMEGPARAQCQANRQWSHPPPTCKVVNCSDPGIPPNSIRQSKIEYGNFTFGTVVFYDCNPGYYLFGSPVLTCQPTGQWDKPLPECIVVDCGHPGSPPNGLLSGEKFTFASTVRYSCAGGRQLKGESSRTCQLNGVWSAPMPFCSGDTAGSCGDPGVPSQGSREQTDFRIRSKVFFSCSEGYDLIGSLERMCFPNGTWSGTQPFLQPNCTTVTCAAPPAISNGALQGSDFEWGSSVSYSCSPGYELSFPAVLTCVANGTWSGMLPQCLPKFCGDPGTPVGGFREGRSFIYQSEVSFSCAPPLILVGPTTRLCERDGSWGGTQPRCIEPTRTSCENPGTPRYGSLNRTFGFKVGSVVSFQCQPGHLIQGSSSRTCQPDLTWSGTQPDCIPHACKQPESPLHVDVVGMDLQGFGYTLVYSCQPGHFLAGGSEHRVCKNDGTWTGKMPICREKKKAVKPATGTPIPDDVFAPNYVWKGSYNYRSRKLPMTLAITSFNTTTGRVNVTLSNGNLELLLSGAAKTHPPPPPMFSACIYARIRQVMNITRYGSTYVFQGFIQGKDFGQFGLQRLGLNMSESHNSPPPQLGTNSSSVAIAILVPFFALIFTGFGFYLYKQRTTPKTQYTGCSVHENNNGQAAFENPMYNTSAKAVEGKAVRFDPNLNTVCTMV</sequence>
<dbReference type="InterPro" id="IPR035914">
    <property type="entry name" value="Sperma_CUB_dom_sf"/>
</dbReference>
<reference evidence="9" key="1">
    <citation type="submission" date="2025-08" db="UniProtKB">
        <authorList>
            <consortium name="Ensembl"/>
        </authorList>
    </citation>
    <scope>IDENTIFICATION</scope>
</reference>
<feature type="domain" description="Sushi" evidence="8">
    <location>
        <begin position="2678"/>
        <end position="2739"/>
    </location>
</feature>
<feature type="domain" description="Sushi" evidence="8">
    <location>
        <begin position="2863"/>
        <end position="2920"/>
    </location>
</feature>
<dbReference type="PANTHER" id="PTHR45656">
    <property type="entry name" value="PROTEIN CBR-CLEC-78"/>
    <property type="match status" value="1"/>
</dbReference>
<keyword evidence="6" id="KW-0812">Transmembrane</keyword>
<feature type="domain" description="Sushi" evidence="8">
    <location>
        <begin position="825"/>
        <end position="882"/>
    </location>
</feature>
<dbReference type="SUPFAM" id="SSF57535">
    <property type="entry name" value="Complement control module/SCR domain"/>
    <property type="match status" value="25"/>
</dbReference>
<organism evidence="9 10">
    <name type="scientific">Gadus morhua</name>
    <name type="common">Atlantic cod</name>
    <dbReference type="NCBI Taxonomy" id="8049"/>
    <lineage>
        <taxon>Eukaryota</taxon>
        <taxon>Metazoa</taxon>
        <taxon>Chordata</taxon>
        <taxon>Craniata</taxon>
        <taxon>Vertebrata</taxon>
        <taxon>Euteleostomi</taxon>
        <taxon>Actinopterygii</taxon>
        <taxon>Neopterygii</taxon>
        <taxon>Teleostei</taxon>
        <taxon>Neoteleostei</taxon>
        <taxon>Acanthomorphata</taxon>
        <taxon>Zeiogadaria</taxon>
        <taxon>Gadariae</taxon>
        <taxon>Gadiformes</taxon>
        <taxon>Gadoidei</taxon>
        <taxon>Gadidae</taxon>
        <taxon>Gadus</taxon>
    </lineage>
</organism>
<keyword evidence="3 5" id="KW-1015">Disulfide bond</keyword>
<keyword evidence="1 5" id="KW-0768">Sushi</keyword>
<feature type="domain" description="Sushi" evidence="8">
    <location>
        <begin position="1329"/>
        <end position="1389"/>
    </location>
</feature>
<feature type="domain" description="Sushi" evidence="8">
    <location>
        <begin position="2196"/>
        <end position="2257"/>
    </location>
</feature>
<evidence type="ECO:0000259" key="7">
    <source>
        <dbReference type="PROSITE" id="PS01180"/>
    </source>
</evidence>
<evidence type="ECO:0008006" key="11">
    <source>
        <dbReference type="Google" id="ProtNLM"/>
    </source>
</evidence>
<evidence type="ECO:0000256" key="2">
    <source>
        <dbReference type="ARBA" id="ARBA00022737"/>
    </source>
</evidence>
<feature type="domain" description="CUB" evidence="7">
    <location>
        <begin position="174"/>
        <end position="278"/>
    </location>
</feature>
<feature type="disulfide bond" evidence="5">
    <location>
        <begin position="2768"/>
        <end position="2795"/>
    </location>
</feature>
<evidence type="ECO:0000256" key="1">
    <source>
        <dbReference type="ARBA" id="ARBA00022659"/>
    </source>
</evidence>
<dbReference type="SMART" id="SM00042">
    <property type="entry name" value="CUB"/>
    <property type="match status" value="14"/>
</dbReference>
<feature type="domain" description="Sushi" evidence="8">
    <location>
        <begin position="301"/>
        <end position="362"/>
    </location>
</feature>
<dbReference type="GO" id="GO:0016020">
    <property type="term" value="C:membrane"/>
    <property type="evidence" value="ECO:0007669"/>
    <property type="project" value="UniProtKB-SubCell"/>
</dbReference>
<evidence type="ECO:0000256" key="6">
    <source>
        <dbReference type="SAM" id="Phobius"/>
    </source>
</evidence>
<feature type="domain" description="Sushi" evidence="8">
    <location>
        <begin position="1155"/>
        <end position="1215"/>
    </location>
</feature>
<dbReference type="Pfam" id="PF00431">
    <property type="entry name" value="CUB"/>
    <property type="match status" value="13"/>
</dbReference>
<dbReference type="SMART" id="SM00032">
    <property type="entry name" value="CCP"/>
    <property type="match status" value="25"/>
</dbReference>
<dbReference type="PROSITE" id="PS01180">
    <property type="entry name" value="CUB"/>
    <property type="match status" value="14"/>
</dbReference>
<feature type="disulfide bond" evidence="5">
    <location>
        <begin position="2648"/>
        <end position="2675"/>
    </location>
</feature>
<feature type="domain" description="Sushi" evidence="8">
    <location>
        <begin position="2620"/>
        <end position="2677"/>
    </location>
</feature>
<feature type="domain" description="Sushi" evidence="8">
    <location>
        <begin position="2433"/>
        <end position="2494"/>
    </location>
</feature>
<feature type="disulfide bond" evidence="5">
    <location>
        <begin position="2590"/>
        <end position="2617"/>
    </location>
</feature>
<feature type="domain" description="CUB" evidence="7">
    <location>
        <begin position="712"/>
        <end position="820"/>
    </location>
</feature>
<feature type="domain" description="Sushi" evidence="8">
    <location>
        <begin position="2801"/>
        <end position="2862"/>
    </location>
</feature>
<dbReference type="PANTHER" id="PTHR45656:SF15">
    <property type="entry name" value="SUSHI DOMAIN-CONTAINING PROTEIN"/>
    <property type="match status" value="1"/>
</dbReference>
<evidence type="ECO:0000259" key="8">
    <source>
        <dbReference type="PROSITE" id="PS50923"/>
    </source>
</evidence>
<dbReference type="SUPFAM" id="SSF49854">
    <property type="entry name" value="Spermadhesin, CUB domain"/>
    <property type="match status" value="14"/>
</dbReference>
<accession>A0A8C4ZX72</accession>
<dbReference type="Gene3D" id="2.10.70.10">
    <property type="entry name" value="Complement Module, domain 1"/>
    <property type="match status" value="25"/>
</dbReference>
<feature type="domain" description="CUB" evidence="7">
    <location>
        <begin position="1217"/>
        <end position="1326"/>
    </location>
</feature>
<feature type="domain" description="Sushi" evidence="8">
    <location>
        <begin position="479"/>
        <end position="536"/>
    </location>
</feature>
<feature type="domain" description="Sushi" evidence="8">
    <location>
        <begin position="108"/>
        <end position="170"/>
    </location>
</feature>
<feature type="domain" description="Sushi" evidence="8">
    <location>
        <begin position="1853"/>
        <end position="1912"/>
    </location>
</feature>
<reference evidence="9" key="2">
    <citation type="submission" date="2025-09" db="UniProtKB">
        <authorList>
            <consortium name="Ensembl"/>
        </authorList>
    </citation>
    <scope>IDENTIFICATION</scope>
</reference>
<feature type="disulfide bond" evidence="5">
    <location>
        <begin position="2710"/>
        <end position="2737"/>
    </location>
</feature>
<feature type="domain" description="CUB" evidence="7">
    <location>
        <begin position="538"/>
        <end position="646"/>
    </location>
</feature>
<feature type="domain" description="Sushi" evidence="8">
    <location>
        <begin position="2982"/>
        <end position="3040"/>
    </location>
</feature>
<feature type="domain" description="CUB" evidence="7">
    <location>
        <begin position="1391"/>
        <end position="1499"/>
    </location>
</feature>
<feature type="domain" description="Sushi" evidence="8">
    <location>
        <begin position="2497"/>
        <end position="2561"/>
    </location>
</feature>
<keyword evidence="10" id="KW-1185">Reference proteome</keyword>
<feature type="domain" description="CUB" evidence="7">
    <location>
        <begin position="1058"/>
        <end position="1152"/>
    </location>
</feature>
<dbReference type="CDD" id="cd00033">
    <property type="entry name" value="CCP"/>
    <property type="match status" value="25"/>
</dbReference>
<feature type="domain" description="Sushi" evidence="8">
    <location>
        <begin position="2921"/>
        <end position="2978"/>
    </location>
</feature>
<feature type="disulfide bond" evidence="5">
    <location>
        <begin position="2949"/>
        <end position="2976"/>
    </location>
</feature>
<feature type="domain" description="Sushi" evidence="8">
    <location>
        <begin position="3041"/>
        <end position="3100"/>
    </location>
</feature>
<dbReference type="Gene3D" id="2.60.120.290">
    <property type="entry name" value="Spermadhesin, CUB domain"/>
    <property type="match status" value="15"/>
</dbReference>
<feature type="domain" description="Sushi" evidence="8">
    <location>
        <begin position="1679"/>
        <end position="1740"/>
    </location>
</feature>
<comment type="caution">
    <text evidence="5">Lacks conserved residue(s) required for the propagation of feature annotation.</text>
</comment>
<dbReference type="GeneTree" id="ENSGT00940000155549"/>
<dbReference type="PROSITE" id="PS50923">
    <property type="entry name" value="SUSHI"/>
    <property type="match status" value="25"/>
</dbReference>
<feature type="domain" description="CUB" evidence="7">
    <location>
        <begin position="1742"/>
        <end position="1850"/>
    </location>
</feature>
<evidence type="ECO:0000256" key="3">
    <source>
        <dbReference type="ARBA" id="ARBA00023157"/>
    </source>
</evidence>
<dbReference type="CDD" id="cd00041">
    <property type="entry name" value="CUB"/>
    <property type="match status" value="14"/>
</dbReference>
<feature type="domain" description="Sushi" evidence="8">
    <location>
        <begin position="2025"/>
        <end position="2084"/>
    </location>
</feature>
<proteinExistence type="predicted"/>
<feature type="domain" description="CUB" evidence="7">
    <location>
        <begin position="1565"/>
        <end position="1673"/>
    </location>
</feature>
<evidence type="ECO:0000313" key="10">
    <source>
        <dbReference type="Proteomes" id="UP000694546"/>
    </source>
</evidence>
<feature type="domain" description="CUB" evidence="7">
    <location>
        <begin position="2259"/>
        <end position="2370"/>
    </location>
</feature>
<dbReference type="InterPro" id="IPR000436">
    <property type="entry name" value="Sushi_SCR_CCP_dom"/>
</dbReference>
<feature type="domain" description="CUB" evidence="7">
    <location>
        <begin position="365"/>
        <end position="476"/>
    </location>
</feature>
<feature type="domain" description="CUB" evidence="7">
    <location>
        <begin position="2086"/>
        <end position="2197"/>
    </location>
</feature>
<feature type="transmembrane region" description="Helical" evidence="6">
    <location>
        <begin position="3240"/>
        <end position="3261"/>
    </location>
</feature>
<dbReference type="InterPro" id="IPR035976">
    <property type="entry name" value="Sushi/SCR/CCP_sf"/>
</dbReference>
<evidence type="ECO:0000256" key="4">
    <source>
        <dbReference type="PROSITE-ProRule" id="PRU00059"/>
    </source>
</evidence>
<feature type="domain" description="CUB" evidence="7">
    <location>
        <begin position="1914"/>
        <end position="2022"/>
    </location>
</feature>
<keyword evidence="2" id="KW-0677">Repeat</keyword>
<feature type="domain" description="Sushi" evidence="8">
    <location>
        <begin position="997"/>
        <end position="1056"/>
    </location>
</feature>
<feature type="domain" description="Sushi" evidence="8">
    <location>
        <begin position="2740"/>
        <end position="2797"/>
    </location>
</feature>
<feature type="domain" description="CUB" evidence="7">
    <location>
        <begin position="884"/>
        <end position="994"/>
    </location>
</feature>
<protein>
    <recommendedName>
        <fullName evidence="11">CUB and Sushi multiple domains 3a</fullName>
    </recommendedName>
</protein>